<sequence length="108" mass="11865">MAERRPTVYEVGKAHMVGGIVSGIFIVWGIPMLAVAAGLEGSGWLDWIVLPLLVVWVVIFGVRSLMIVCPNCGKSIFQRGIWSVFWPAKTCTRCGMDLTTARVKDRDG</sequence>
<gene>
    <name evidence="2" type="ORF">GCM10010989_10610</name>
</gene>
<dbReference type="EMBL" id="BMIO01000003">
    <property type="protein sequence ID" value="GGD38367.1"/>
    <property type="molecule type" value="Genomic_DNA"/>
</dbReference>
<accession>A0A917DHV1</accession>
<keyword evidence="1" id="KW-0472">Membrane</keyword>
<dbReference type="RefSeq" id="WP_066763064.1">
    <property type="nucleotide sequence ID" value="NZ_BMIO01000003.1"/>
</dbReference>
<feature type="transmembrane region" description="Helical" evidence="1">
    <location>
        <begin position="48"/>
        <end position="69"/>
    </location>
</feature>
<organism evidence="2 3">
    <name type="scientific">Croceicoccus pelagius</name>
    <dbReference type="NCBI Taxonomy" id="1703341"/>
    <lineage>
        <taxon>Bacteria</taxon>
        <taxon>Pseudomonadati</taxon>
        <taxon>Pseudomonadota</taxon>
        <taxon>Alphaproteobacteria</taxon>
        <taxon>Sphingomonadales</taxon>
        <taxon>Erythrobacteraceae</taxon>
        <taxon>Croceicoccus</taxon>
    </lineage>
</organism>
<name>A0A917DHV1_9SPHN</name>
<comment type="caution">
    <text evidence="2">The sequence shown here is derived from an EMBL/GenBank/DDBJ whole genome shotgun (WGS) entry which is preliminary data.</text>
</comment>
<evidence type="ECO:0000313" key="3">
    <source>
        <dbReference type="Proteomes" id="UP000598997"/>
    </source>
</evidence>
<dbReference type="OrthoDB" id="8456647at2"/>
<dbReference type="AlphaFoldDB" id="A0A917DHV1"/>
<evidence type="ECO:0000313" key="2">
    <source>
        <dbReference type="EMBL" id="GGD38367.1"/>
    </source>
</evidence>
<keyword evidence="3" id="KW-1185">Reference proteome</keyword>
<protein>
    <submittedName>
        <fullName evidence="2">Uncharacterized protein</fullName>
    </submittedName>
</protein>
<proteinExistence type="predicted"/>
<feature type="transmembrane region" description="Helical" evidence="1">
    <location>
        <begin position="14"/>
        <end position="36"/>
    </location>
</feature>
<dbReference type="Proteomes" id="UP000598997">
    <property type="component" value="Unassembled WGS sequence"/>
</dbReference>
<keyword evidence="1" id="KW-0812">Transmembrane</keyword>
<reference evidence="2 3" key="1">
    <citation type="journal article" date="2014" name="Int. J. Syst. Evol. Microbiol.">
        <title>Complete genome sequence of Corynebacterium casei LMG S-19264T (=DSM 44701T), isolated from a smear-ripened cheese.</title>
        <authorList>
            <consortium name="US DOE Joint Genome Institute (JGI-PGF)"/>
            <person name="Walter F."/>
            <person name="Albersmeier A."/>
            <person name="Kalinowski J."/>
            <person name="Ruckert C."/>
        </authorList>
    </citation>
    <scope>NUCLEOTIDE SEQUENCE [LARGE SCALE GENOMIC DNA]</scope>
    <source>
        <strain evidence="2 3">CGMCC 1.15358</strain>
    </source>
</reference>
<evidence type="ECO:0000256" key="1">
    <source>
        <dbReference type="SAM" id="Phobius"/>
    </source>
</evidence>
<keyword evidence="1" id="KW-1133">Transmembrane helix</keyword>